<reference evidence="4" key="1">
    <citation type="submission" date="2019-11" db="EMBL/GenBank/DDBJ databases">
        <title>Microbial mats filling the niche in hypersaline microbial mats.</title>
        <authorList>
            <person name="Wong H.L."/>
            <person name="Macleod F.I."/>
            <person name="White R.A. III"/>
            <person name="Burns B.P."/>
        </authorList>
    </citation>
    <scope>NUCLEOTIDE SEQUENCE</scope>
    <source>
        <strain evidence="4">Rbin_158</strain>
    </source>
</reference>
<keyword evidence="1" id="KW-0560">Oxidoreductase</keyword>
<dbReference type="SUPFAM" id="SSF55347">
    <property type="entry name" value="Glyceraldehyde-3-phosphate dehydrogenase-like, C-terminal domain"/>
    <property type="match status" value="1"/>
</dbReference>
<evidence type="ECO:0000259" key="3">
    <source>
        <dbReference type="Pfam" id="PF22725"/>
    </source>
</evidence>
<dbReference type="Gene3D" id="3.40.50.720">
    <property type="entry name" value="NAD(P)-binding Rossmann-like Domain"/>
    <property type="match status" value="1"/>
</dbReference>
<gene>
    <name evidence="4" type="ORF">GF339_20490</name>
</gene>
<dbReference type="PANTHER" id="PTHR43818:SF11">
    <property type="entry name" value="BCDNA.GH03377"/>
    <property type="match status" value="1"/>
</dbReference>
<dbReference type="InterPro" id="IPR050463">
    <property type="entry name" value="Gfo/Idh/MocA_oxidrdct_glycsds"/>
</dbReference>
<evidence type="ECO:0000313" key="4">
    <source>
        <dbReference type="EMBL" id="MBD3326976.1"/>
    </source>
</evidence>
<name>A0A9D5JZS2_9BACT</name>
<dbReference type="SUPFAM" id="SSF51735">
    <property type="entry name" value="NAD(P)-binding Rossmann-fold domains"/>
    <property type="match status" value="1"/>
</dbReference>
<comment type="caution">
    <text evidence="4">The sequence shown here is derived from an EMBL/GenBank/DDBJ whole genome shotgun (WGS) entry which is preliminary data.</text>
</comment>
<dbReference type="Pfam" id="PF22725">
    <property type="entry name" value="GFO_IDH_MocA_C3"/>
    <property type="match status" value="1"/>
</dbReference>
<dbReference type="AlphaFoldDB" id="A0A9D5JZS2"/>
<protein>
    <submittedName>
        <fullName evidence="4">Gfo/Idh/MocA family oxidoreductase</fullName>
    </submittedName>
</protein>
<dbReference type="InterPro" id="IPR036291">
    <property type="entry name" value="NAD(P)-bd_dom_sf"/>
</dbReference>
<evidence type="ECO:0000259" key="2">
    <source>
        <dbReference type="Pfam" id="PF01408"/>
    </source>
</evidence>
<sequence>MIKVGVIGTGYIGPVHIEALSRISGIQVKAVTDANPELARKAAEAHNIDHVYQDYMELLNDPEIEVIHNCTPNLLHYIITKAAIEAGKHILSEKPLAMTLQEAGELVELADKKGIVTGIDFCYRYYPVVQEMAVRVRRGEAGNVRMATGTYFQDWLFFPTDYTWRLETAESGESNITADLGSHWFDLIQFVTGLHVNEVIADFATLIPVRKKPAKQVLAFEEVKEAEAVDINIDVEDYSAILFRLSNGAPGSFTTCQLCAGRKSDTEFQIYGDTCSFAWNHKRATELWIGYREKPNATLIESPTALDPTTAGYATLPGGHPLGYKDAVLNLFKDFYGVIKGHGEPATGLPRPTFATGYEEMKILQAILESVKARKWVQIVE</sequence>
<dbReference type="Pfam" id="PF01408">
    <property type="entry name" value="GFO_IDH_MocA"/>
    <property type="match status" value="1"/>
</dbReference>
<proteinExistence type="predicted"/>
<dbReference type="InterPro" id="IPR055170">
    <property type="entry name" value="GFO_IDH_MocA-like_dom"/>
</dbReference>
<dbReference type="GO" id="GO:0016491">
    <property type="term" value="F:oxidoreductase activity"/>
    <property type="evidence" value="ECO:0007669"/>
    <property type="project" value="UniProtKB-KW"/>
</dbReference>
<organism evidence="4 5">
    <name type="scientific">candidate division KSB3 bacterium</name>
    <dbReference type="NCBI Taxonomy" id="2044937"/>
    <lineage>
        <taxon>Bacteria</taxon>
        <taxon>candidate division KSB3</taxon>
    </lineage>
</organism>
<dbReference type="GO" id="GO:0000166">
    <property type="term" value="F:nucleotide binding"/>
    <property type="evidence" value="ECO:0007669"/>
    <property type="project" value="InterPro"/>
</dbReference>
<dbReference type="InterPro" id="IPR000683">
    <property type="entry name" value="Gfo/Idh/MocA-like_OxRdtase_N"/>
</dbReference>
<accession>A0A9D5JZS2</accession>
<feature type="domain" description="Gfo/Idh/MocA-like oxidoreductase N-terminal" evidence="2">
    <location>
        <begin position="2"/>
        <end position="117"/>
    </location>
</feature>
<dbReference type="PANTHER" id="PTHR43818">
    <property type="entry name" value="BCDNA.GH03377"/>
    <property type="match status" value="1"/>
</dbReference>
<dbReference type="Proteomes" id="UP000649604">
    <property type="component" value="Unassembled WGS sequence"/>
</dbReference>
<dbReference type="Gene3D" id="3.30.360.10">
    <property type="entry name" value="Dihydrodipicolinate Reductase, domain 2"/>
    <property type="match status" value="1"/>
</dbReference>
<feature type="domain" description="GFO/IDH/MocA-like oxidoreductase" evidence="3">
    <location>
        <begin position="130"/>
        <end position="276"/>
    </location>
</feature>
<evidence type="ECO:0000313" key="5">
    <source>
        <dbReference type="Proteomes" id="UP000649604"/>
    </source>
</evidence>
<dbReference type="EMBL" id="WJJP01000668">
    <property type="protein sequence ID" value="MBD3326976.1"/>
    <property type="molecule type" value="Genomic_DNA"/>
</dbReference>
<evidence type="ECO:0000256" key="1">
    <source>
        <dbReference type="ARBA" id="ARBA00023002"/>
    </source>
</evidence>